<dbReference type="SFLD" id="SFLDS00003">
    <property type="entry name" value="Haloacid_Dehalogenase"/>
    <property type="match status" value="1"/>
</dbReference>
<dbReference type="InterPro" id="IPR000150">
    <property type="entry name" value="Cof"/>
</dbReference>
<dbReference type="SFLD" id="SFLDG01140">
    <property type="entry name" value="C2.B:_Phosphomannomutase_and_P"/>
    <property type="match status" value="1"/>
</dbReference>
<reference evidence="1" key="1">
    <citation type="submission" date="2020-10" db="EMBL/GenBank/DDBJ databases">
        <authorList>
            <person name="Gilroy R."/>
        </authorList>
    </citation>
    <scope>NUCLEOTIDE SEQUENCE</scope>
    <source>
        <strain evidence="1">ChiGjej1B1-1684</strain>
    </source>
</reference>
<dbReference type="SUPFAM" id="SSF56784">
    <property type="entry name" value="HAD-like"/>
    <property type="match status" value="1"/>
</dbReference>
<dbReference type="NCBIfam" id="TIGR00099">
    <property type="entry name" value="Cof-subfamily"/>
    <property type="match status" value="1"/>
</dbReference>
<dbReference type="CDD" id="cd07516">
    <property type="entry name" value="HAD_Pase"/>
    <property type="match status" value="1"/>
</dbReference>
<proteinExistence type="predicted"/>
<dbReference type="SFLD" id="SFLDG01144">
    <property type="entry name" value="C2.B.4:_PGP_Like"/>
    <property type="match status" value="1"/>
</dbReference>
<dbReference type="PROSITE" id="PS01228">
    <property type="entry name" value="COF_1"/>
    <property type="match status" value="1"/>
</dbReference>
<reference evidence="1" key="2">
    <citation type="journal article" date="2021" name="PeerJ">
        <title>Extensive microbial diversity within the chicken gut microbiome revealed by metagenomics and culture.</title>
        <authorList>
            <person name="Gilroy R."/>
            <person name="Ravi A."/>
            <person name="Getino M."/>
            <person name="Pursley I."/>
            <person name="Horton D.L."/>
            <person name="Alikhan N.F."/>
            <person name="Baker D."/>
            <person name="Gharbi K."/>
            <person name="Hall N."/>
            <person name="Watson M."/>
            <person name="Adriaenssens E.M."/>
            <person name="Foster-Nyarko E."/>
            <person name="Jarju S."/>
            <person name="Secka A."/>
            <person name="Antonio M."/>
            <person name="Oren A."/>
            <person name="Chaudhuri R.R."/>
            <person name="La Ragione R."/>
            <person name="Hildebrand F."/>
            <person name="Pallen M.J."/>
        </authorList>
    </citation>
    <scope>NUCLEOTIDE SEQUENCE</scope>
    <source>
        <strain evidence="1">ChiGjej1B1-1684</strain>
    </source>
</reference>
<dbReference type="AlphaFoldDB" id="A0A9D1LZ91"/>
<dbReference type="InterPro" id="IPR006379">
    <property type="entry name" value="HAD-SF_hydro_IIB"/>
</dbReference>
<dbReference type="InterPro" id="IPR036412">
    <property type="entry name" value="HAD-like_sf"/>
</dbReference>
<dbReference type="Pfam" id="PF08282">
    <property type="entry name" value="Hydrolase_3"/>
    <property type="match status" value="1"/>
</dbReference>
<comment type="caution">
    <text evidence="1">The sequence shown here is derived from an EMBL/GenBank/DDBJ whole genome shotgun (WGS) entry which is preliminary data.</text>
</comment>
<dbReference type="GO" id="GO:0005829">
    <property type="term" value="C:cytosol"/>
    <property type="evidence" value="ECO:0007669"/>
    <property type="project" value="TreeGrafter"/>
</dbReference>
<dbReference type="InterPro" id="IPR023214">
    <property type="entry name" value="HAD_sf"/>
</dbReference>
<evidence type="ECO:0000313" key="1">
    <source>
        <dbReference type="EMBL" id="HIU50893.1"/>
    </source>
</evidence>
<accession>A0A9D1LZ91</accession>
<dbReference type="EMBL" id="DVNG01000115">
    <property type="protein sequence ID" value="HIU50893.1"/>
    <property type="molecule type" value="Genomic_DNA"/>
</dbReference>
<organism evidence="1 2">
    <name type="scientific">Candidatus Limousia pullorum</name>
    <dbReference type="NCBI Taxonomy" id="2840860"/>
    <lineage>
        <taxon>Bacteria</taxon>
        <taxon>Bacillati</taxon>
        <taxon>Bacillota</taxon>
        <taxon>Clostridia</taxon>
        <taxon>Eubacteriales</taxon>
        <taxon>Oscillospiraceae</taxon>
        <taxon>Oscillospiraceae incertae sedis</taxon>
        <taxon>Candidatus Limousia</taxon>
    </lineage>
</organism>
<dbReference type="Gene3D" id="3.40.50.1000">
    <property type="entry name" value="HAD superfamily/HAD-like"/>
    <property type="match status" value="1"/>
</dbReference>
<evidence type="ECO:0000313" key="2">
    <source>
        <dbReference type="Proteomes" id="UP000824118"/>
    </source>
</evidence>
<dbReference type="PANTHER" id="PTHR10000:SF8">
    <property type="entry name" value="HAD SUPERFAMILY HYDROLASE-LIKE, TYPE 3"/>
    <property type="match status" value="1"/>
</dbReference>
<dbReference type="PROSITE" id="PS01229">
    <property type="entry name" value="COF_2"/>
    <property type="match status" value="1"/>
</dbReference>
<dbReference type="PANTHER" id="PTHR10000">
    <property type="entry name" value="PHOSPHOSERINE PHOSPHATASE"/>
    <property type="match status" value="1"/>
</dbReference>
<dbReference type="Gene3D" id="3.30.1240.10">
    <property type="match status" value="1"/>
</dbReference>
<dbReference type="NCBIfam" id="TIGR01484">
    <property type="entry name" value="HAD-SF-IIB"/>
    <property type="match status" value="1"/>
</dbReference>
<dbReference type="GO" id="GO:0016791">
    <property type="term" value="F:phosphatase activity"/>
    <property type="evidence" value="ECO:0007669"/>
    <property type="project" value="TreeGrafter"/>
</dbReference>
<name>A0A9D1LZ91_9FIRM</name>
<gene>
    <name evidence="1" type="ORF">IAD22_07765</name>
</gene>
<dbReference type="GO" id="GO:0000287">
    <property type="term" value="F:magnesium ion binding"/>
    <property type="evidence" value="ECO:0007669"/>
    <property type="project" value="TreeGrafter"/>
</dbReference>
<protein>
    <submittedName>
        <fullName evidence="1">HAD family phosphatase</fullName>
    </submittedName>
</protein>
<dbReference type="Proteomes" id="UP000824118">
    <property type="component" value="Unassembled WGS sequence"/>
</dbReference>
<sequence length="270" mass="29934">MDYKIVALDLDGTLVNSRHEISDKNSDILIKIQEMGCKVAIATGRPFKGATRQAEKLKLSKFGGYIMCYNGGLIMDCSDNRIIYSRELPHEYIPEICEGIKGMDITINTYTADEIIASNSRNKYTEIEPSIVGMNLHFVDDFVKFVDFPINKCLLTGEPETIAKLEKIYKEQFKGRLDVFKSEAFFLELVPIGVNKGEAITKLAEINNVDISETMSFGDGFNDVELIKTAGMGIAMANACPEVLNAADYVTLSNDMDGVAAGIEKFFFGK</sequence>